<proteinExistence type="predicted"/>
<dbReference type="EMBL" id="JACOPQ010000013">
    <property type="protein sequence ID" value="MBC5738271.1"/>
    <property type="molecule type" value="Genomic_DNA"/>
</dbReference>
<keyword evidence="2" id="KW-0732">Signal</keyword>
<reference evidence="3" key="1">
    <citation type="submission" date="2020-08" db="EMBL/GenBank/DDBJ databases">
        <title>Genome public.</title>
        <authorList>
            <person name="Liu C."/>
            <person name="Sun Q."/>
        </authorList>
    </citation>
    <scope>NUCLEOTIDE SEQUENCE</scope>
    <source>
        <strain evidence="3">NSJ-52</strain>
    </source>
</reference>
<name>A0A8J6JEV0_9FIRM</name>
<protein>
    <submittedName>
        <fullName evidence="3">Uncharacterized protein</fullName>
    </submittedName>
</protein>
<evidence type="ECO:0000256" key="2">
    <source>
        <dbReference type="SAM" id="SignalP"/>
    </source>
</evidence>
<feature type="chain" id="PRO_5038711416" evidence="2">
    <location>
        <begin position="20"/>
        <end position="417"/>
    </location>
</feature>
<sequence>MIRRILTLALAVAAALSLAVCTPAREPQPVPADSASPVPRASGTEEAEGELLAALAGLFDNTEDGTIVFRCWFEPGSGPSPWEGGDRETLLPELEALFSACSWTAAGEEAAGEPEAPELPEGAAGAIQLMGGLENTVWMRYNSPYVRIDSGEGSRYYHTAEFRTLYRGLEELWYRHMGPEIISGLQEGLDELAQAGRVTARLTRLGREVEVSALQMEQIKALIGSRDWMLLPGGPQSGGVRGEAGLVISGGDGPEFNFYEGTGYVWYQFCRRSFSRGGGEGCLFPELCALLGLDDVGPEPCMTPEAAKEAVLAGLDEIFAASEDGPAMCYHADPGSGSSRWGNLDSGAHSRLRELFAACDWTDAGAEYTGEIEGKERAAMQLYDKGEAPEGAAFLLTLHSMGAGAEFSMYRGQPSLL</sequence>
<accession>A0A8J6JEV0</accession>
<evidence type="ECO:0000313" key="3">
    <source>
        <dbReference type="EMBL" id="MBC5738271.1"/>
    </source>
</evidence>
<keyword evidence="4" id="KW-1185">Reference proteome</keyword>
<feature type="signal peptide" evidence="2">
    <location>
        <begin position="1"/>
        <end position="19"/>
    </location>
</feature>
<dbReference type="Proteomes" id="UP000607645">
    <property type="component" value="Unassembled WGS sequence"/>
</dbReference>
<dbReference type="AlphaFoldDB" id="A0A8J6JEV0"/>
<comment type="caution">
    <text evidence="3">The sequence shown here is derived from an EMBL/GenBank/DDBJ whole genome shotgun (WGS) entry which is preliminary data.</text>
</comment>
<evidence type="ECO:0000256" key="1">
    <source>
        <dbReference type="SAM" id="MobiDB-lite"/>
    </source>
</evidence>
<evidence type="ECO:0000313" key="4">
    <source>
        <dbReference type="Proteomes" id="UP000607645"/>
    </source>
</evidence>
<dbReference type="RefSeq" id="WP_186920049.1">
    <property type="nucleotide sequence ID" value="NZ_JACOPQ010000013.1"/>
</dbReference>
<feature type="region of interest" description="Disordered" evidence="1">
    <location>
        <begin position="25"/>
        <end position="46"/>
    </location>
</feature>
<organism evidence="3 4">
    <name type="scientific">Lawsonibacter faecis</name>
    <dbReference type="NCBI Taxonomy" id="2763052"/>
    <lineage>
        <taxon>Bacteria</taxon>
        <taxon>Bacillati</taxon>
        <taxon>Bacillota</taxon>
        <taxon>Clostridia</taxon>
        <taxon>Eubacteriales</taxon>
        <taxon>Oscillospiraceae</taxon>
        <taxon>Lawsonibacter</taxon>
    </lineage>
</organism>
<gene>
    <name evidence="3" type="ORF">H8S62_14755</name>
</gene>